<proteinExistence type="predicted"/>
<keyword evidence="2" id="KW-1185">Reference proteome</keyword>
<dbReference type="Proteomes" id="UP000321258">
    <property type="component" value="Unassembled WGS sequence"/>
</dbReference>
<reference evidence="1 2" key="1">
    <citation type="submission" date="2019-07" db="EMBL/GenBank/DDBJ databases">
        <title>Whole genome shotgun sequence of Methylobacterium haplocladii NBRC 107714.</title>
        <authorList>
            <person name="Hosoyama A."/>
            <person name="Uohara A."/>
            <person name="Ohji S."/>
            <person name="Ichikawa N."/>
        </authorList>
    </citation>
    <scope>NUCLEOTIDE SEQUENCE [LARGE SCALE GENOMIC DNA]</scope>
    <source>
        <strain evidence="1 2">NBRC 107714</strain>
    </source>
</reference>
<comment type="caution">
    <text evidence="1">The sequence shown here is derived from an EMBL/GenBank/DDBJ whole genome shotgun (WGS) entry which is preliminary data.</text>
</comment>
<sequence length="271" mass="29652">MIRDELPKRRYDAPLSSLPSSISSIALLGVRVDNWNREPGMPAAMGDAHPDALVMEEALREIRAEDLDISGYDISYGLGPHCNVERVTAAVRSRGDLIGWLVHHAKQGKWSFEDEGAICEPAKGRQGQVTLWLKQQVECGAGPGGEPWYVTQDSTTTPVRAGQYRPGTFCKLHWIRGADDIAEDRAGYAFEHAALVRLAEILDGKLSYLKVKPPIAPPTPWIAAPPARRVLLSLVARSPDLGKPAVKAIGPKPRVSYPLRRIDPADYPLAA</sequence>
<accession>A0A512IS63</accession>
<dbReference type="RefSeq" id="WP_147079926.1">
    <property type="nucleotide sequence ID" value="NZ_BJZT01000032.1"/>
</dbReference>
<dbReference type="EMBL" id="BJZT01000032">
    <property type="protein sequence ID" value="GEP00547.1"/>
    <property type="molecule type" value="Genomic_DNA"/>
</dbReference>
<organism evidence="1 2">
    <name type="scientific">Methylobacterium haplocladii</name>
    <dbReference type="NCBI Taxonomy" id="1176176"/>
    <lineage>
        <taxon>Bacteria</taxon>
        <taxon>Pseudomonadati</taxon>
        <taxon>Pseudomonadota</taxon>
        <taxon>Alphaproteobacteria</taxon>
        <taxon>Hyphomicrobiales</taxon>
        <taxon>Methylobacteriaceae</taxon>
        <taxon>Methylobacterium</taxon>
    </lineage>
</organism>
<gene>
    <name evidence="1" type="ORF">MHA02_29340</name>
</gene>
<name>A0A512IS63_9HYPH</name>
<evidence type="ECO:0000313" key="2">
    <source>
        <dbReference type="Proteomes" id="UP000321258"/>
    </source>
</evidence>
<evidence type="ECO:0000313" key="1">
    <source>
        <dbReference type="EMBL" id="GEP00547.1"/>
    </source>
</evidence>
<dbReference type="OrthoDB" id="8264995at2"/>
<protein>
    <submittedName>
        <fullName evidence="1">Uncharacterized protein</fullName>
    </submittedName>
</protein>
<dbReference type="AlphaFoldDB" id="A0A512IS63"/>